<reference evidence="1 2" key="1">
    <citation type="submission" date="2016-10" db="EMBL/GenBank/DDBJ databases">
        <authorList>
            <person name="de Groot N.N."/>
        </authorList>
    </citation>
    <scope>NUCLEOTIDE SEQUENCE [LARGE SCALE GENOMIC DNA]</scope>
    <source>
        <strain evidence="1 2">CGMCC 1.5012</strain>
    </source>
</reference>
<dbReference type="OrthoDB" id="2048832at2"/>
<dbReference type="EMBL" id="FNID01000032">
    <property type="protein sequence ID" value="SDN79777.1"/>
    <property type="molecule type" value="Genomic_DNA"/>
</dbReference>
<evidence type="ECO:0000313" key="1">
    <source>
        <dbReference type="EMBL" id="SDN79777.1"/>
    </source>
</evidence>
<protein>
    <recommendedName>
        <fullName evidence="3">Site-specific DNA recombinase</fullName>
    </recommendedName>
</protein>
<dbReference type="Proteomes" id="UP000199182">
    <property type="component" value="Unassembled WGS sequence"/>
</dbReference>
<keyword evidence="2" id="KW-1185">Reference proteome</keyword>
<gene>
    <name evidence="1" type="ORF">SAMN05192585_13242</name>
</gene>
<dbReference type="AlphaFoldDB" id="A0A1H0EBF1"/>
<evidence type="ECO:0008006" key="3">
    <source>
        <dbReference type="Google" id="ProtNLM"/>
    </source>
</evidence>
<sequence length="150" mass="17560">MNSLITDKSKIIVAYHEVISILTDNSAFQVEAETLQSECDIVLELMRKMVEENSRNALDQGDYKRRYDALVERYDNARDRLSEVSKTIDSRNDKRQELERFLQILKKQEGLLTEFDEDLWLGTVHQLIVRSKTEFVLVFKDGTELPWTMG</sequence>
<accession>A0A1H0EBF1</accession>
<evidence type="ECO:0000313" key="2">
    <source>
        <dbReference type="Proteomes" id="UP000199182"/>
    </source>
</evidence>
<dbReference type="STRING" id="258515.SAMN05192585_13242"/>
<proteinExistence type="predicted"/>
<name>A0A1H0EBF1_9FIRM</name>
<organism evidence="1 2">
    <name type="scientific">Acetanaerobacterium elongatum</name>
    <dbReference type="NCBI Taxonomy" id="258515"/>
    <lineage>
        <taxon>Bacteria</taxon>
        <taxon>Bacillati</taxon>
        <taxon>Bacillota</taxon>
        <taxon>Clostridia</taxon>
        <taxon>Eubacteriales</taxon>
        <taxon>Oscillospiraceae</taxon>
        <taxon>Acetanaerobacterium</taxon>
    </lineage>
</organism>
<dbReference type="RefSeq" id="WP_092642200.1">
    <property type="nucleotide sequence ID" value="NZ_FNID01000032.1"/>
</dbReference>